<keyword evidence="8" id="KW-0902">Two-component regulatory system</keyword>
<evidence type="ECO:0000256" key="4">
    <source>
        <dbReference type="ARBA" id="ARBA00022679"/>
    </source>
</evidence>
<comment type="catalytic activity">
    <reaction evidence="1">
        <text>ATP + protein L-histidine = ADP + protein N-phospho-L-histidine.</text>
        <dbReference type="EC" id="2.7.13.3"/>
    </reaction>
</comment>
<evidence type="ECO:0000313" key="11">
    <source>
        <dbReference type="EMBL" id="SDO71983.1"/>
    </source>
</evidence>
<evidence type="ECO:0000256" key="9">
    <source>
        <dbReference type="SAM" id="Phobius"/>
    </source>
</evidence>
<dbReference type="GO" id="GO:0046983">
    <property type="term" value="F:protein dimerization activity"/>
    <property type="evidence" value="ECO:0007669"/>
    <property type="project" value="InterPro"/>
</dbReference>
<name>A0A1H0LV47_9ACTN</name>
<evidence type="ECO:0000256" key="7">
    <source>
        <dbReference type="ARBA" id="ARBA00022840"/>
    </source>
</evidence>
<evidence type="ECO:0000256" key="8">
    <source>
        <dbReference type="ARBA" id="ARBA00023012"/>
    </source>
</evidence>
<dbReference type="EMBL" id="LT629710">
    <property type="protein sequence ID" value="SDO71983.1"/>
    <property type="molecule type" value="Genomic_DNA"/>
</dbReference>
<dbReference type="PANTHER" id="PTHR24421">
    <property type="entry name" value="NITRATE/NITRITE SENSOR PROTEIN NARX-RELATED"/>
    <property type="match status" value="1"/>
</dbReference>
<keyword evidence="9" id="KW-0812">Transmembrane</keyword>
<feature type="transmembrane region" description="Helical" evidence="9">
    <location>
        <begin position="122"/>
        <end position="140"/>
    </location>
</feature>
<keyword evidence="9" id="KW-0472">Membrane</keyword>
<feature type="transmembrane region" description="Helical" evidence="9">
    <location>
        <begin position="52"/>
        <end position="69"/>
    </location>
</feature>
<dbReference type="AlphaFoldDB" id="A0A1H0LV47"/>
<reference evidence="11 12" key="1">
    <citation type="submission" date="2016-10" db="EMBL/GenBank/DDBJ databases">
        <authorList>
            <person name="de Groot N.N."/>
        </authorList>
    </citation>
    <scope>NUCLEOTIDE SEQUENCE [LARGE SCALE GENOMIC DNA]</scope>
    <source>
        <strain evidence="12">P4-7,KCTC 19426,CECT 7604</strain>
    </source>
</reference>
<evidence type="ECO:0000256" key="3">
    <source>
        <dbReference type="ARBA" id="ARBA00022553"/>
    </source>
</evidence>
<dbReference type="Gene3D" id="1.20.5.1930">
    <property type="match status" value="1"/>
</dbReference>
<keyword evidence="5" id="KW-0547">Nucleotide-binding</keyword>
<evidence type="ECO:0000256" key="5">
    <source>
        <dbReference type="ARBA" id="ARBA00022741"/>
    </source>
</evidence>
<dbReference type="STRING" id="1090615.SAMN04515671_1815"/>
<keyword evidence="3" id="KW-0597">Phosphoprotein</keyword>
<feature type="transmembrane region" description="Helical" evidence="9">
    <location>
        <begin position="81"/>
        <end position="110"/>
    </location>
</feature>
<dbReference type="CDD" id="cd16917">
    <property type="entry name" value="HATPase_UhpB-NarQ-NarX-like"/>
    <property type="match status" value="1"/>
</dbReference>
<dbReference type="EC" id="2.7.13.3" evidence="2"/>
<evidence type="ECO:0000259" key="10">
    <source>
        <dbReference type="Pfam" id="PF07730"/>
    </source>
</evidence>
<dbReference type="GO" id="GO:0005524">
    <property type="term" value="F:ATP binding"/>
    <property type="evidence" value="ECO:0007669"/>
    <property type="project" value="UniProtKB-KW"/>
</dbReference>
<dbReference type="Gene3D" id="3.30.565.10">
    <property type="entry name" value="Histidine kinase-like ATPase, C-terminal domain"/>
    <property type="match status" value="1"/>
</dbReference>
<dbReference type="GO" id="GO:0000155">
    <property type="term" value="F:phosphorelay sensor kinase activity"/>
    <property type="evidence" value="ECO:0007669"/>
    <property type="project" value="InterPro"/>
</dbReference>
<proteinExistence type="predicted"/>
<feature type="transmembrane region" description="Helical" evidence="9">
    <location>
        <begin position="147"/>
        <end position="165"/>
    </location>
</feature>
<dbReference type="InterPro" id="IPR011712">
    <property type="entry name" value="Sig_transdc_His_kin_sub3_dim/P"/>
</dbReference>
<dbReference type="InterPro" id="IPR036890">
    <property type="entry name" value="HATPase_C_sf"/>
</dbReference>
<dbReference type="SUPFAM" id="SSF55874">
    <property type="entry name" value="ATPase domain of HSP90 chaperone/DNA topoisomerase II/histidine kinase"/>
    <property type="match status" value="1"/>
</dbReference>
<dbReference type="Proteomes" id="UP000198741">
    <property type="component" value="Chromosome I"/>
</dbReference>
<dbReference type="GO" id="GO:0016020">
    <property type="term" value="C:membrane"/>
    <property type="evidence" value="ECO:0007669"/>
    <property type="project" value="InterPro"/>
</dbReference>
<keyword evidence="9" id="KW-1133">Transmembrane helix</keyword>
<dbReference type="InterPro" id="IPR050482">
    <property type="entry name" value="Sensor_HK_TwoCompSys"/>
</dbReference>
<evidence type="ECO:0000256" key="6">
    <source>
        <dbReference type="ARBA" id="ARBA00022777"/>
    </source>
</evidence>
<dbReference type="OrthoDB" id="227596at2"/>
<gene>
    <name evidence="11" type="ORF">SAMN04515671_1815</name>
</gene>
<keyword evidence="4" id="KW-0808">Transferase</keyword>
<dbReference type="PANTHER" id="PTHR24421:SF10">
    <property type="entry name" value="NITRATE_NITRITE SENSOR PROTEIN NARQ"/>
    <property type="match status" value="1"/>
</dbReference>
<evidence type="ECO:0000256" key="2">
    <source>
        <dbReference type="ARBA" id="ARBA00012438"/>
    </source>
</evidence>
<keyword evidence="12" id="KW-1185">Reference proteome</keyword>
<keyword evidence="7" id="KW-0067">ATP-binding</keyword>
<dbReference type="RefSeq" id="WP_090475673.1">
    <property type="nucleotide sequence ID" value="NZ_LT629710.1"/>
</dbReference>
<evidence type="ECO:0000256" key="1">
    <source>
        <dbReference type="ARBA" id="ARBA00000085"/>
    </source>
</evidence>
<sequence length="396" mass="41192">MTTVTNPAGEPVAVTPARNRTQDLIQRAGSATILVASWLWLGHLGFTGVDGLALALLVVNSVLILLRHVPAGVLGHRNELLLVCTWGLAAAALLSIRSLGTGAAFGYLAAGLAGYRLPTNEALPVAVGIGVLSAVGLNIAQANGIPGWPWLLGLTVSLPVFLGMANRSRDVAMASALEAARSARRAAESEAQARTLAERARISRDIHDVLAHSLSGVSMQLELSEMLLAEGEPARARESIARAHSMVREGMAEARRAVTAMRAEVLPLEETLAAQFLGVAELQVTGEARELPTNVTQALIRAAQEALTNARRHAPGAPLAVRLTYVPHGIRLEILNGAAPSGPVRAASPGSGMGLVGMRERTALLGGFVDAGPITESALAGGWQVTVEVPTEGNSE</sequence>
<evidence type="ECO:0000313" key="12">
    <source>
        <dbReference type="Proteomes" id="UP000198741"/>
    </source>
</evidence>
<keyword evidence="6 11" id="KW-0418">Kinase</keyword>
<dbReference type="Pfam" id="PF07730">
    <property type="entry name" value="HisKA_3"/>
    <property type="match status" value="1"/>
</dbReference>
<feature type="domain" description="Signal transduction histidine kinase subgroup 3 dimerisation and phosphoacceptor" evidence="10">
    <location>
        <begin position="198"/>
        <end position="265"/>
    </location>
</feature>
<organism evidence="11 12">
    <name type="scientific">Nakamurella panacisegetis</name>
    <dbReference type="NCBI Taxonomy" id="1090615"/>
    <lineage>
        <taxon>Bacteria</taxon>
        <taxon>Bacillati</taxon>
        <taxon>Actinomycetota</taxon>
        <taxon>Actinomycetes</taxon>
        <taxon>Nakamurellales</taxon>
        <taxon>Nakamurellaceae</taxon>
        <taxon>Nakamurella</taxon>
    </lineage>
</organism>
<accession>A0A1H0LV47</accession>
<protein>
    <recommendedName>
        <fullName evidence="2">histidine kinase</fullName>
        <ecNumber evidence="2">2.7.13.3</ecNumber>
    </recommendedName>
</protein>